<accession>A0A1A9LHC8</accession>
<evidence type="ECO:0000313" key="2">
    <source>
        <dbReference type="Proteomes" id="UP000077552"/>
    </source>
</evidence>
<dbReference type="OrthoDB" id="1377061at2"/>
<keyword evidence="2" id="KW-1185">Reference proteome</keyword>
<dbReference type="Proteomes" id="UP000077552">
    <property type="component" value="Unassembled WGS sequence"/>
</dbReference>
<dbReference type="AlphaFoldDB" id="A0A1A9LHC8"/>
<dbReference type="EMBL" id="LXIE01000001">
    <property type="protein sequence ID" value="OAD92789.1"/>
    <property type="molecule type" value="Genomic_DNA"/>
</dbReference>
<name>A0A1A9LHC8_9FLAO</name>
<organism evidence="1 2">
    <name type="scientific">Aequorivita soesokkakensis</name>
    <dbReference type="NCBI Taxonomy" id="1385699"/>
    <lineage>
        <taxon>Bacteria</taxon>
        <taxon>Pseudomonadati</taxon>
        <taxon>Bacteroidota</taxon>
        <taxon>Flavobacteriia</taxon>
        <taxon>Flavobacteriales</taxon>
        <taxon>Flavobacteriaceae</taxon>
        <taxon>Aequorivita</taxon>
    </lineage>
</organism>
<proteinExistence type="predicted"/>
<comment type="caution">
    <text evidence="1">The sequence shown here is derived from an EMBL/GenBank/DDBJ whole genome shotgun (WGS) entry which is preliminary data.</text>
</comment>
<sequence length="85" mass="9968">MSSCCLGAPHKPDTLTLKSDGTYSSEFYGKGNYKVRFQFLSTDIEWAYTDKAGKSFYSAHFSNKIYEKRRIILNYDLNHYYEKID</sequence>
<dbReference type="RefSeq" id="WP_068760832.1">
    <property type="nucleotide sequence ID" value="NZ_LXIE01000001.1"/>
</dbReference>
<protein>
    <submittedName>
        <fullName evidence="1">Uncharacterized protein</fullName>
    </submittedName>
</protein>
<evidence type="ECO:0000313" key="1">
    <source>
        <dbReference type="EMBL" id="OAD92789.1"/>
    </source>
</evidence>
<gene>
    <name evidence="1" type="ORF">A7A78_02450</name>
</gene>
<reference evidence="1 2" key="1">
    <citation type="submission" date="2016-05" db="EMBL/GenBank/DDBJ databases">
        <title>Genome sequencing of Vitellibacter soesokkakensis RSSK-12.</title>
        <authorList>
            <person name="Thevarajoo S."/>
            <person name="Selvaratnam C."/>
            <person name="Goh K.M."/>
            <person name="Chan K.-G."/>
            <person name="Chong C.S."/>
        </authorList>
    </citation>
    <scope>NUCLEOTIDE SEQUENCE [LARGE SCALE GENOMIC DNA]</scope>
    <source>
        <strain evidence="1 2">RSSK-12</strain>
    </source>
</reference>